<evidence type="ECO:0000313" key="2">
    <source>
        <dbReference type="Proteomes" id="UP001160390"/>
    </source>
</evidence>
<dbReference type="EMBL" id="CABFNP030001262">
    <property type="protein sequence ID" value="CAI6095173.1"/>
    <property type="molecule type" value="Genomic_DNA"/>
</dbReference>
<accession>A0AA35MDW0</accession>
<evidence type="ECO:0000313" key="1">
    <source>
        <dbReference type="EMBL" id="CAI6095173.1"/>
    </source>
</evidence>
<dbReference type="AlphaFoldDB" id="A0AA35MDW0"/>
<name>A0AA35MDW0_9HYPO</name>
<sequence>MLMGKDQQKVKRAQMHSQLELAEYSASADIDGRSNPDGKLVAKGISGGFEARAIVGTCSGKQASVDKLAQIGGSSGEGA</sequence>
<gene>
    <name evidence="1" type="ORF">CCHLO57077_00013235</name>
</gene>
<protein>
    <submittedName>
        <fullName evidence="1">Uncharacterized protein</fullName>
    </submittedName>
</protein>
<organism evidence="1 2">
    <name type="scientific">Clonostachys chloroleuca</name>
    <dbReference type="NCBI Taxonomy" id="1926264"/>
    <lineage>
        <taxon>Eukaryota</taxon>
        <taxon>Fungi</taxon>
        <taxon>Dikarya</taxon>
        <taxon>Ascomycota</taxon>
        <taxon>Pezizomycotina</taxon>
        <taxon>Sordariomycetes</taxon>
        <taxon>Hypocreomycetidae</taxon>
        <taxon>Hypocreales</taxon>
        <taxon>Bionectriaceae</taxon>
        <taxon>Clonostachys</taxon>
    </lineage>
</organism>
<reference evidence="1" key="1">
    <citation type="submission" date="2023-01" db="EMBL/GenBank/DDBJ databases">
        <authorList>
            <person name="Piombo E."/>
        </authorList>
    </citation>
    <scope>NUCLEOTIDE SEQUENCE</scope>
</reference>
<proteinExistence type="predicted"/>
<comment type="caution">
    <text evidence="1">The sequence shown here is derived from an EMBL/GenBank/DDBJ whole genome shotgun (WGS) entry which is preliminary data.</text>
</comment>
<keyword evidence="2" id="KW-1185">Reference proteome</keyword>
<dbReference type="Proteomes" id="UP001160390">
    <property type="component" value="Unassembled WGS sequence"/>
</dbReference>